<dbReference type="CDD" id="cd17535">
    <property type="entry name" value="REC_NarL-like"/>
    <property type="match status" value="1"/>
</dbReference>
<dbReference type="PANTHER" id="PTHR43214:SF24">
    <property type="entry name" value="TRANSCRIPTIONAL REGULATORY PROTEIN NARL-RELATED"/>
    <property type="match status" value="1"/>
</dbReference>
<dbReference type="CDD" id="cd06170">
    <property type="entry name" value="LuxR_C_like"/>
    <property type="match status" value="1"/>
</dbReference>
<evidence type="ECO:0000256" key="4">
    <source>
        <dbReference type="ARBA" id="ARBA00023163"/>
    </source>
</evidence>
<dbReference type="PRINTS" id="PR00038">
    <property type="entry name" value="HTHLUXR"/>
</dbReference>
<evidence type="ECO:0000256" key="3">
    <source>
        <dbReference type="ARBA" id="ARBA00023125"/>
    </source>
</evidence>
<keyword evidence="2" id="KW-0805">Transcription regulation</keyword>
<evidence type="ECO:0000259" key="6">
    <source>
        <dbReference type="PROSITE" id="PS50043"/>
    </source>
</evidence>
<dbReference type="PROSITE" id="PS00622">
    <property type="entry name" value="HTH_LUXR_1"/>
    <property type="match status" value="1"/>
</dbReference>
<dbReference type="EMBL" id="CP134876">
    <property type="protein sequence ID" value="WNM39174.1"/>
    <property type="molecule type" value="Genomic_DNA"/>
</dbReference>
<feature type="domain" description="HTH luxR-type" evidence="6">
    <location>
        <begin position="142"/>
        <end position="207"/>
    </location>
</feature>
<evidence type="ECO:0000259" key="7">
    <source>
        <dbReference type="PROSITE" id="PS50110"/>
    </source>
</evidence>
<keyword evidence="9" id="KW-1185">Reference proteome</keyword>
<dbReference type="PANTHER" id="PTHR43214">
    <property type="entry name" value="TWO-COMPONENT RESPONSE REGULATOR"/>
    <property type="match status" value="1"/>
</dbReference>
<proteinExistence type="predicted"/>
<gene>
    <name evidence="8" type="ORF">RMN56_29325</name>
</gene>
<evidence type="ECO:0000313" key="9">
    <source>
        <dbReference type="Proteomes" id="UP001303001"/>
    </source>
</evidence>
<evidence type="ECO:0000256" key="2">
    <source>
        <dbReference type="ARBA" id="ARBA00023015"/>
    </source>
</evidence>
<dbReference type="InterPro" id="IPR000792">
    <property type="entry name" value="Tscrpt_reg_LuxR_C"/>
</dbReference>
<dbReference type="Proteomes" id="UP001303001">
    <property type="component" value="Chromosome"/>
</dbReference>
<evidence type="ECO:0000256" key="5">
    <source>
        <dbReference type="PROSITE-ProRule" id="PRU00169"/>
    </source>
</evidence>
<dbReference type="InterPro" id="IPR011006">
    <property type="entry name" value="CheY-like_superfamily"/>
</dbReference>
<dbReference type="SUPFAM" id="SSF46894">
    <property type="entry name" value="C-terminal effector domain of the bipartite response regulators"/>
    <property type="match status" value="1"/>
</dbReference>
<dbReference type="RefSeq" id="WP_313721082.1">
    <property type="nucleotide sequence ID" value="NZ_CP134876.1"/>
</dbReference>
<organism evidence="8 9">
    <name type="scientific">Micromonospora halotolerans</name>
    <dbReference type="NCBI Taxonomy" id="709879"/>
    <lineage>
        <taxon>Bacteria</taxon>
        <taxon>Bacillati</taxon>
        <taxon>Actinomycetota</taxon>
        <taxon>Actinomycetes</taxon>
        <taxon>Micromonosporales</taxon>
        <taxon>Micromonosporaceae</taxon>
        <taxon>Micromonospora</taxon>
    </lineage>
</organism>
<dbReference type="Pfam" id="PF00196">
    <property type="entry name" value="GerE"/>
    <property type="match status" value="1"/>
</dbReference>
<reference evidence="8 9" key="1">
    <citation type="submission" date="2023-09" db="EMBL/GenBank/DDBJ databases">
        <title>Micromonospora halotolerans DSM 45598 genome sequence.</title>
        <authorList>
            <person name="Mo P."/>
        </authorList>
    </citation>
    <scope>NUCLEOTIDE SEQUENCE [LARGE SCALE GENOMIC DNA]</scope>
    <source>
        <strain evidence="8 9">DSM 45598</strain>
    </source>
</reference>
<dbReference type="PROSITE" id="PS50110">
    <property type="entry name" value="RESPONSE_REGULATORY"/>
    <property type="match status" value="1"/>
</dbReference>
<keyword evidence="4" id="KW-0804">Transcription</keyword>
<name>A0ABY9ZV54_9ACTN</name>
<protein>
    <submittedName>
        <fullName evidence="8">Response regulator transcription factor</fullName>
    </submittedName>
</protein>
<feature type="domain" description="Response regulatory" evidence="7">
    <location>
        <begin position="3"/>
        <end position="119"/>
    </location>
</feature>
<dbReference type="SMART" id="SM00448">
    <property type="entry name" value="REC"/>
    <property type="match status" value="1"/>
</dbReference>
<dbReference type="SMART" id="SM00421">
    <property type="entry name" value="HTH_LUXR"/>
    <property type="match status" value="1"/>
</dbReference>
<keyword evidence="3" id="KW-0238">DNA-binding</keyword>
<dbReference type="SUPFAM" id="SSF52172">
    <property type="entry name" value="CheY-like"/>
    <property type="match status" value="1"/>
</dbReference>
<keyword evidence="1 5" id="KW-0597">Phosphoprotein</keyword>
<dbReference type="InterPro" id="IPR058245">
    <property type="entry name" value="NreC/VraR/RcsB-like_REC"/>
</dbReference>
<sequence>MIRLVVVDDHPLFRDGLRGLLESLPGMQVIGEAGDGATAIALAEQLRPDVMLIDVAMPGVNGIAATAEISALAPTVAVLVVTMLDDDASLLAAVRAGARGYLRKDASREEVRIAVEAVAQGQSVLAPGLVARLLASAGTRPPARAFPELTEREEEVLRLVAAGRTNADIAATLALSLKTVRNHLSNILAKLRVADRAQAALRAREAGL</sequence>
<evidence type="ECO:0000256" key="1">
    <source>
        <dbReference type="ARBA" id="ARBA00022553"/>
    </source>
</evidence>
<accession>A0ABY9ZV54</accession>
<dbReference type="InterPro" id="IPR001789">
    <property type="entry name" value="Sig_transdc_resp-reg_receiver"/>
</dbReference>
<dbReference type="Gene3D" id="3.40.50.2300">
    <property type="match status" value="1"/>
</dbReference>
<dbReference type="PROSITE" id="PS50043">
    <property type="entry name" value="HTH_LUXR_2"/>
    <property type="match status" value="1"/>
</dbReference>
<feature type="modified residue" description="4-aspartylphosphate" evidence="5">
    <location>
        <position position="54"/>
    </location>
</feature>
<dbReference type="InterPro" id="IPR039420">
    <property type="entry name" value="WalR-like"/>
</dbReference>
<dbReference type="Pfam" id="PF00072">
    <property type="entry name" value="Response_reg"/>
    <property type="match status" value="1"/>
</dbReference>
<dbReference type="InterPro" id="IPR016032">
    <property type="entry name" value="Sig_transdc_resp-reg_C-effctor"/>
</dbReference>
<evidence type="ECO:0000313" key="8">
    <source>
        <dbReference type="EMBL" id="WNM39174.1"/>
    </source>
</evidence>